<evidence type="ECO:0000313" key="3">
    <source>
        <dbReference type="Proteomes" id="UP000030665"/>
    </source>
</evidence>
<reference evidence="2" key="2">
    <citation type="submission" date="2014-03" db="EMBL/GenBank/DDBJ databases">
        <title>The whipworm genome and dual-species transcriptomics of an intimate host-pathogen interaction.</title>
        <authorList>
            <person name="Foth B.J."/>
            <person name="Tsai I.J."/>
            <person name="Reid A.J."/>
            <person name="Bancroft A.J."/>
            <person name="Nichol S."/>
            <person name="Tracey A."/>
            <person name="Holroyd N."/>
            <person name="Cotton J.A."/>
            <person name="Stanley E.J."/>
            <person name="Zarowiecki M."/>
            <person name="Liu J.Z."/>
            <person name="Huckvale T."/>
            <person name="Cooper P.J."/>
            <person name="Grencis R.K."/>
            <person name="Berriman M."/>
        </authorList>
    </citation>
    <scope>NUCLEOTIDE SEQUENCE [LARGE SCALE GENOMIC DNA]</scope>
</reference>
<gene>
    <name evidence="2" type="ORF">TTRE_0000437501</name>
</gene>
<feature type="region of interest" description="Disordered" evidence="1">
    <location>
        <begin position="117"/>
        <end position="151"/>
    </location>
</feature>
<reference evidence="2" key="1">
    <citation type="submission" date="2014-01" db="EMBL/GenBank/DDBJ databases">
        <authorList>
            <person name="Aslett M."/>
        </authorList>
    </citation>
    <scope>NUCLEOTIDE SEQUENCE</scope>
</reference>
<organism evidence="2 3">
    <name type="scientific">Trichuris trichiura</name>
    <name type="common">Whipworm</name>
    <name type="synonym">Trichocephalus trichiurus</name>
    <dbReference type="NCBI Taxonomy" id="36087"/>
    <lineage>
        <taxon>Eukaryota</taxon>
        <taxon>Metazoa</taxon>
        <taxon>Ecdysozoa</taxon>
        <taxon>Nematoda</taxon>
        <taxon>Enoplea</taxon>
        <taxon>Dorylaimia</taxon>
        <taxon>Trichinellida</taxon>
        <taxon>Trichuridae</taxon>
        <taxon>Trichuris</taxon>
    </lineage>
</organism>
<dbReference type="AlphaFoldDB" id="A0A077ZBW8"/>
<dbReference type="Proteomes" id="UP000030665">
    <property type="component" value="Unassembled WGS sequence"/>
</dbReference>
<sequence>MKRQRDDLEQRASSRDGLKREVEQLRENLKTLEKENTQLKQLLPKKREACHTECNKHHKEALSRFASSVLEKLRAVSYVESLVTHSLNALCDAYEQVNGPLNQISSFCDVIEEISSKQGPSSSSQGSISEPFNIDSNAGMPPANIGFAQHGNNIPDCQPNAAELSAITDALPVAKIRKKVISKKVDCVPGKSYPDRKKNHSTIKNSAIANNRATTAKKNTGSQSKCSIQMAEAKQSAATEHDTYSFIGELSERNLVAEKSKPSRKKRVNQVERNPVSPMVADTRRSTVYGLRPRKRVSYLDI</sequence>
<accession>A0A077ZBW8</accession>
<keyword evidence="3" id="KW-1185">Reference proteome</keyword>
<dbReference type="OrthoDB" id="10388490at2759"/>
<name>A0A077ZBW8_TRITR</name>
<dbReference type="EMBL" id="HG806008">
    <property type="protein sequence ID" value="CDW56100.1"/>
    <property type="molecule type" value="Genomic_DNA"/>
</dbReference>
<proteinExistence type="predicted"/>
<feature type="region of interest" description="Disordered" evidence="1">
    <location>
        <begin position="1"/>
        <end position="20"/>
    </location>
</feature>
<feature type="compositionally biased region" description="Low complexity" evidence="1">
    <location>
        <begin position="117"/>
        <end position="131"/>
    </location>
</feature>
<evidence type="ECO:0000256" key="1">
    <source>
        <dbReference type="SAM" id="MobiDB-lite"/>
    </source>
</evidence>
<evidence type="ECO:0000313" key="2">
    <source>
        <dbReference type="EMBL" id="CDW56100.1"/>
    </source>
</evidence>
<protein>
    <submittedName>
        <fullName evidence="2">Uncharacterized protein</fullName>
    </submittedName>
</protein>